<dbReference type="InterPro" id="IPR036640">
    <property type="entry name" value="ABC1_TM_sf"/>
</dbReference>
<evidence type="ECO:0000256" key="2">
    <source>
        <dbReference type="ARBA" id="ARBA00022692"/>
    </source>
</evidence>
<protein>
    <submittedName>
        <fullName evidence="11">Cyclic peptide transporter</fullName>
    </submittedName>
</protein>
<dbReference type="InterPro" id="IPR027417">
    <property type="entry name" value="P-loop_NTPase"/>
</dbReference>
<dbReference type="RefSeq" id="WP_073316670.1">
    <property type="nucleotide sequence ID" value="NZ_FQYP01000006.1"/>
</dbReference>
<dbReference type="InterPro" id="IPR050491">
    <property type="entry name" value="AmpC-like"/>
</dbReference>
<keyword evidence="3" id="KW-0547">Nucleotide-binding</keyword>
<feature type="signal peptide" evidence="8">
    <location>
        <begin position="1"/>
        <end position="28"/>
    </location>
</feature>
<dbReference type="SUPFAM" id="SSF56601">
    <property type="entry name" value="beta-lactamase/transpeptidase-like"/>
    <property type="match status" value="1"/>
</dbReference>
<dbReference type="PANTHER" id="PTHR46825:SF11">
    <property type="entry name" value="PENICILLIN-BINDING PROTEIN 4"/>
    <property type="match status" value="1"/>
</dbReference>
<feature type="domain" description="ABC transporter" evidence="9">
    <location>
        <begin position="806"/>
        <end position="1025"/>
    </location>
</feature>
<dbReference type="SMART" id="SM00382">
    <property type="entry name" value="AAA"/>
    <property type="match status" value="1"/>
</dbReference>
<evidence type="ECO:0000256" key="7">
    <source>
        <dbReference type="SAM" id="Phobius"/>
    </source>
</evidence>
<dbReference type="InterPro" id="IPR001466">
    <property type="entry name" value="Beta-lactam-related"/>
</dbReference>
<feature type="transmembrane region" description="Helical" evidence="7">
    <location>
        <begin position="465"/>
        <end position="486"/>
    </location>
</feature>
<dbReference type="PROSITE" id="PS50893">
    <property type="entry name" value="ABC_TRANSPORTER_2"/>
    <property type="match status" value="1"/>
</dbReference>
<feature type="transmembrane region" description="Helical" evidence="7">
    <location>
        <begin position="626"/>
        <end position="646"/>
    </location>
</feature>
<sequence>MKRRSKNFHYSVMVMLFAFYQLSFSQSAANDLISSQIDAEVNEMMKEGDIPGVSVIIINGDKNEIRNYGYANLEKEILVTSNTLFELGSCTKAFTALAVANLVDQNKISLTSDVQTYLPWFKVFYEGDPVNIKVEHLLHHTSGIPWSTISKIPESNDENALEETIKAIAGQELEELPGQEYEYATVNYDILALIIEKVTHISFENYLQNEVLKKIGLDQTTIGEPKDDKMMSSGYKISFFQPRKYNAPRFKGNNAAGYVISNAEDISKWLQFQMGLLQLDFYEIAQQTHQRDETVPLHNMSSYAMGWEVSLSGNGEIYHSGLNPNFTSYITFRPDEKLGVAVLANSNSTYTPMIGDHVMKIIAGEKVVNEFDPGDRGDKTFSILSITLLVYLLILTSYFFWAILDIVNKKREFQGLDKSVLKKSSTMLLSIVPFILGLIILPQAIANFDWKSILVWTPESFDFMIKLVIGAMAASYFVYVFTMCFPEKNAYKRAIPRIVLMSILSGLSNVVAIIIITSAIGSDVDLEYIIYFYLLTISVYLLGRRFVQVNLIRFARGLVFDLRVRLVDKIFATSYQKFERIDRGRIYTVLNDDVNSIGQSTNIFVGLITSVITTIGAFIYLASIAFWATVLSILLIVALAAIYYSVVQSTNTYFEKARDERNIFMRLLNGMIDGFKEISLHRNKKHEYQEDITLSADRFRKKISIADVRFVNAFLTGESLLVVLLGVVAFGMPEFFPDMKLYTLMSFVVVLLYLIGPINGILNSVPGLMQLKVAWNRIHRFLEEIPADIHVANSIPNVENKKLHNLSLDQIEYEYKDTDGNTVFGIGPIDLTLKSGEITFIVGGNGSGKTTLAKLLTGLYKPTGGAVKINNHSLSNLELSEYFSVVFSPSHLFKKLYNIDARGKEKEIDALLNTLQLKEKVKIINNEYSTIDLSAGQRKRLALFQCYLENSPIYLFDEWAADQDPGFRNFFYRTLLPEMKAMGKTIIAITHDDHYFDVADTVYEMREGQLKQYRKELAIESVFSNE</sequence>
<dbReference type="InterPro" id="IPR003593">
    <property type="entry name" value="AAA+_ATPase"/>
</dbReference>
<evidence type="ECO:0000256" key="3">
    <source>
        <dbReference type="ARBA" id="ARBA00022741"/>
    </source>
</evidence>
<evidence type="ECO:0000313" key="11">
    <source>
        <dbReference type="EMBL" id="SHJ15712.1"/>
    </source>
</evidence>
<dbReference type="EMBL" id="FQYP01000006">
    <property type="protein sequence ID" value="SHJ15712.1"/>
    <property type="molecule type" value="Genomic_DNA"/>
</dbReference>
<evidence type="ECO:0000256" key="4">
    <source>
        <dbReference type="ARBA" id="ARBA00022840"/>
    </source>
</evidence>
<dbReference type="Gene3D" id="3.40.710.10">
    <property type="entry name" value="DD-peptidase/beta-lactamase superfamily"/>
    <property type="match status" value="1"/>
</dbReference>
<proteinExistence type="predicted"/>
<comment type="subcellular location">
    <subcellularLocation>
        <location evidence="1">Cell membrane</location>
        <topology evidence="1">Multi-pass membrane protein</topology>
    </subcellularLocation>
</comment>
<organism evidence="11 12">
    <name type="scientific">Aquimarina spongiae</name>
    <dbReference type="NCBI Taxonomy" id="570521"/>
    <lineage>
        <taxon>Bacteria</taxon>
        <taxon>Pseudomonadati</taxon>
        <taxon>Bacteroidota</taxon>
        <taxon>Flavobacteriia</taxon>
        <taxon>Flavobacteriales</taxon>
        <taxon>Flavobacteriaceae</taxon>
        <taxon>Aquimarina</taxon>
    </lineage>
</organism>
<keyword evidence="12" id="KW-1185">Reference proteome</keyword>
<dbReference type="AlphaFoldDB" id="A0A1M6H0R0"/>
<dbReference type="InterPro" id="IPR012338">
    <property type="entry name" value="Beta-lactam/transpept-like"/>
</dbReference>
<feature type="transmembrane region" description="Helical" evidence="7">
    <location>
        <begin position="603"/>
        <end position="620"/>
    </location>
</feature>
<dbReference type="CDD" id="cd03228">
    <property type="entry name" value="ABCC_MRP_Like"/>
    <property type="match status" value="1"/>
</dbReference>
<dbReference type="GO" id="GO:0016887">
    <property type="term" value="F:ATP hydrolysis activity"/>
    <property type="evidence" value="ECO:0007669"/>
    <property type="project" value="InterPro"/>
</dbReference>
<dbReference type="Gene3D" id="1.20.1560.10">
    <property type="entry name" value="ABC transporter type 1, transmembrane domain"/>
    <property type="match status" value="1"/>
</dbReference>
<dbReference type="Gene3D" id="3.40.50.300">
    <property type="entry name" value="P-loop containing nucleotide triphosphate hydrolases"/>
    <property type="match status" value="1"/>
</dbReference>
<feature type="transmembrane region" description="Helical" evidence="7">
    <location>
        <begin position="742"/>
        <end position="762"/>
    </location>
</feature>
<feature type="transmembrane region" description="Helical" evidence="7">
    <location>
        <begin position="710"/>
        <end position="730"/>
    </location>
</feature>
<keyword evidence="6 7" id="KW-0472">Membrane</keyword>
<evidence type="ECO:0000313" key="12">
    <source>
        <dbReference type="Proteomes" id="UP000184432"/>
    </source>
</evidence>
<dbReference type="GO" id="GO:0140359">
    <property type="term" value="F:ABC-type transporter activity"/>
    <property type="evidence" value="ECO:0007669"/>
    <property type="project" value="InterPro"/>
</dbReference>
<dbReference type="GO" id="GO:0005524">
    <property type="term" value="F:ATP binding"/>
    <property type="evidence" value="ECO:0007669"/>
    <property type="project" value="UniProtKB-KW"/>
</dbReference>
<dbReference type="NCBIfam" id="TIGR01194">
    <property type="entry name" value="cyc_pep_trnsptr"/>
    <property type="match status" value="1"/>
</dbReference>
<dbReference type="Proteomes" id="UP000184432">
    <property type="component" value="Unassembled WGS sequence"/>
</dbReference>
<feature type="transmembrane region" description="Helical" evidence="7">
    <location>
        <begin position="498"/>
        <end position="522"/>
    </location>
</feature>
<evidence type="ECO:0000256" key="6">
    <source>
        <dbReference type="ARBA" id="ARBA00023136"/>
    </source>
</evidence>
<feature type="transmembrane region" description="Helical" evidence="7">
    <location>
        <begin position="381"/>
        <end position="404"/>
    </location>
</feature>
<dbReference type="PROSITE" id="PS50929">
    <property type="entry name" value="ABC_TM1F"/>
    <property type="match status" value="1"/>
</dbReference>
<dbReference type="InterPro" id="IPR005898">
    <property type="entry name" value="Cyc_pep_transpt_SyrD/YojI"/>
</dbReference>
<dbReference type="OrthoDB" id="846150at2"/>
<accession>A0A1M6H0R0</accession>
<evidence type="ECO:0000256" key="5">
    <source>
        <dbReference type="ARBA" id="ARBA00022989"/>
    </source>
</evidence>
<gene>
    <name evidence="11" type="ORF">SAMN04488508_1062</name>
</gene>
<dbReference type="Pfam" id="PF00664">
    <property type="entry name" value="ABC_membrane"/>
    <property type="match status" value="1"/>
</dbReference>
<dbReference type="STRING" id="570521.SAMN04488508_1062"/>
<dbReference type="GO" id="GO:0015833">
    <property type="term" value="P:peptide transport"/>
    <property type="evidence" value="ECO:0007669"/>
    <property type="project" value="InterPro"/>
</dbReference>
<feature type="chain" id="PRO_5013087640" evidence="8">
    <location>
        <begin position="29"/>
        <end position="1026"/>
    </location>
</feature>
<evidence type="ECO:0000256" key="8">
    <source>
        <dbReference type="SAM" id="SignalP"/>
    </source>
</evidence>
<dbReference type="Pfam" id="PF00005">
    <property type="entry name" value="ABC_tran"/>
    <property type="match status" value="1"/>
</dbReference>
<dbReference type="GO" id="GO:0005886">
    <property type="term" value="C:plasma membrane"/>
    <property type="evidence" value="ECO:0007669"/>
    <property type="project" value="UniProtKB-SubCell"/>
</dbReference>
<dbReference type="PANTHER" id="PTHR46825">
    <property type="entry name" value="D-ALANYL-D-ALANINE-CARBOXYPEPTIDASE/ENDOPEPTIDASE AMPH"/>
    <property type="match status" value="1"/>
</dbReference>
<feature type="domain" description="ABC transmembrane type-1" evidence="10">
    <location>
        <begin position="498"/>
        <end position="770"/>
    </location>
</feature>
<keyword evidence="5 7" id="KW-1133">Transmembrane helix</keyword>
<evidence type="ECO:0000259" key="10">
    <source>
        <dbReference type="PROSITE" id="PS50929"/>
    </source>
</evidence>
<keyword evidence="2 7" id="KW-0812">Transmembrane</keyword>
<keyword evidence="4" id="KW-0067">ATP-binding</keyword>
<reference evidence="12" key="1">
    <citation type="submission" date="2016-11" db="EMBL/GenBank/DDBJ databases">
        <authorList>
            <person name="Varghese N."/>
            <person name="Submissions S."/>
        </authorList>
    </citation>
    <scope>NUCLEOTIDE SEQUENCE [LARGE SCALE GENOMIC DNA]</scope>
    <source>
        <strain evidence="12">DSM 22623</strain>
    </source>
</reference>
<name>A0A1M6H0R0_9FLAO</name>
<dbReference type="Pfam" id="PF00144">
    <property type="entry name" value="Beta-lactamase"/>
    <property type="match status" value="1"/>
</dbReference>
<keyword evidence="8" id="KW-0732">Signal</keyword>
<dbReference type="SUPFAM" id="SSF52540">
    <property type="entry name" value="P-loop containing nucleoside triphosphate hydrolases"/>
    <property type="match status" value="1"/>
</dbReference>
<feature type="transmembrane region" description="Helical" evidence="7">
    <location>
        <begin position="528"/>
        <end position="547"/>
    </location>
</feature>
<dbReference type="GO" id="GO:1904680">
    <property type="term" value="F:peptide transmembrane transporter activity"/>
    <property type="evidence" value="ECO:0007669"/>
    <property type="project" value="InterPro"/>
</dbReference>
<evidence type="ECO:0000256" key="1">
    <source>
        <dbReference type="ARBA" id="ARBA00004651"/>
    </source>
</evidence>
<dbReference type="InterPro" id="IPR011527">
    <property type="entry name" value="ABC1_TM_dom"/>
</dbReference>
<dbReference type="SUPFAM" id="SSF90123">
    <property type="entry name" value="ABC transporter transmembrane region"/>
    <property type="match status" value="1"/>
</dbReference>
<dbReference type="InterPro" id="IPR003439">
    <property type="entry name" value="ABC_transporter-like_ATP-bd"/>
</dbReference>
<evidence type="ECO:0000259" key="9">
    <source>
        <dbReference type="PROSITE" id="PS50893"/>
    </source>
</evidence>
<feature type="transmembrane region" description="Helical" evidence="7">
    <location>
        <begin position="425"/>
        <end position="445"/>
    </location>
</feature>